<comment type="pathway">
    <text evidence="11">Cofactor biosynthesis; tocopherol biosynthesis.</text>
</comment>
<evidence type="ECO:0000313" key="15">
    <source>
        <dbReference type="EMBL" id="KAK9124009.1"/>
    </source>
</evidence>
<dbReference type="PANTHER" id="PTHR32523">
    <property type="entry name" value="PHYTOL KINASE 1, CHLOROPLASTIC"/>
    <property type="match status" value="1"/>
</dbReference>
<keyword evidence="3" id="KW-0150">Chloroplast</keyword>
<dbReference type="InterPro" id="IPR039606">
    <property type="entry name" value="Phytol/farnesol_kinase"/>
</dbReference>
<evidence type="ECO:0000256" key="1">
    <source>
        <dbReference type="ARBA" id="ARBA00004508"/>
    </source>
</evidence>
<evidence type="ECO:0000256" key="12">
    <source>
        <dbReference type="ARBA" id="ARBA00039024"/>
    </source>
</evidence>
<evidence type="ECO:0000256" key="2">
    <source>
        <dbReference type="ARBA" id="ARBA00010794"/>
    </source>
</evidence>
<accession>A0AAP0IY75</accession>
<evidence type="ECO:0000256" key="9">
    <source>
        <dbReference type="ARBA" id="ARBA00022989"/>
    </source>
</evidence>
<evidence type="ECO:0000256" key="8">
    <source>
        <dbReference type="ARBA" id="ARBA00022946"/>
    </source>
</evidence>
<organism evidence="15 16">
    <name type="scientific">Stephania japonica</name>
    <dbReference type="NCBI Taxonomy" id="461633"/>
    <lineage>
        <taxon>Eukaryota</taxon>
        <taxon>Viridiplantae</taxon>
        <taxon>Streptophyta</taxon>
        <taxon>Embryophyta</taxon>
        <taxon>Tracheophyta</taxon>
        <taxon>Spermatophyta</taxon>
        <taxon>Magnoliopsida</taxon>
        <taxon>Ranunculales</taxon>
        <taxon>Menispermaceae</taxon>
        <taxon>Menispermoideae</taxon>
        <taxon>Cissampelideae</taxon>
        <taxon>Stephania</taxon>
    </lineage>
</organism>
<keyword evidence="10 14" id="KW-0472">Membrane</keyword>
<comment type="catalytic activity">
    <reaction evidence="13">
        <text>phytol + CTP = phytyl phosphate + CDP + H(+)</text>
        <dbReference type="Rhea" id="RHEA:38055"/>
        <dbReference type="ChEBI" id="CHEBI:15378"/>
        <dbReference type="ChEBI" id="CHEBI:17327"/>
        <dbReference type="ChEBI" id="CHEBI:37563"/>
        <dbReference type="ChEBI" id="CHEBI:58069"/>
        <dbReference type="ChEBI" id="CHEBI:75483"/>
        <dbReference type="EC" id="2.7.1.182"/>
    </reaction>
</comment>
<evidence type="ECO:0000256" key="3">
    <source>
        <dbReference type="ARBA" id="ARBA00022528"/>
    </source>
</evidence>
<evidence type="ECO:0000256" key="14">
    <source>
        <dbReference type="SAM" id="Phobius"/>
    </source>
</evidence>
<keyword evidence="16" id="KW-1185">Reference proteome</keyword>
<keyword evidence="7" id="KW-0418">Kinase</keyword>
<evidence type="ECO:0000256" key="5">
    <source>
        <dbReference type="ARBA" id="ARBA00022679"/>
    </source>
</evidence>
<dbReference type="EMBL" id="JBBNAE010000005">
    <property type="protein sequence ID" value="KAK9124009.1"/>
    <property type="molecule type" value="Genomic_DNA"/>
</dbReference>
<feature type="transmembrane region" description="Helical" evidence="14">
    <location>
        <begin position="239"/>
        <end position="264"/>
    </location>
</feature>
<dbReference type="PANTHER" id="PTHR32523:SF8">
    <property type="entry name" value="DOLICHOL KINASE"/>
    <property type="match status" value="1"/>
</dbReference>
<dbReference type="GO" id="GO:0031969">
    <property type="term" value="C:chloroplast membrane"/>
    <property type="evidence" value="ECO:0007669"/>
    <property type="project" value="UniProtKB-SubCell"/>
</dbReference>
<reference evidence="15 16" key="1">
    <citation type="submission" date="2024-01" db="EMBL/GenBank/DDBJ databases">
        <title>Genome assemblies of Stephania.</title>
        <authorList>
            <person name="Yang L."/>
        </authorList>
    </citation>
    <scope>NUCLEOTIDE SEQUENCE [LARGE SCALE GENOMIC DNA]</scope>
    <source>
        <strain evidence="15">QJT</strain>
        <tissue evidence="15">Leaf</tissue>
    </source>
</reference>
<comment type="similarity">
    <text evidence="2">Belongs to the polyprenol kinase family.</text>
</comment>
<evidence type="ECO:0000256" key="10">
    <source>
        <dbReference type="ARBA" id="ARBA00023136"/>
    </source>
</evidence>
<gene>
    <name evidence="15" type="ORF">Sjap_013611</name>
</gene>
<dbReference type="Proteomes" id="UP001417504">
    <property type="component" value="Unassembled WGS sequence"/>
</dbReference>
<dbReference type="GO" id="GO:0010189">
    <property type="term" value="P:vitamin E biosynthetic process"/>
    <property type="evidence" value="ECO:0007669"/>
    <property type="project" value="TreeGrafter"/>
</dbReference>
<comment type="subcellular location">
    <subcellularLocation>
        <location evidence="1">Plastid</location>
        <location evidence="1">Chloroplast membrane</location>
        <topology evidence="1">Multi-pass membrane protein</topology>
    </subcellularLocation>
</comment>
<keyword evidence="9 14" id="KW-1133">Transmembrane helix</keyword>
<sequence length="316" mass="34799">MTANMSLQCASLTFTTPPTTFSPSSTLTKQHRIFKTHFPFTFTLSTTTSPPIRPPCLISSSAAAAKLRAVPASLLNDAGAAALVTAGAYGFVRTCDELTDRNLIQQFKQKSGAHFVWLAVHVFLANFQNSNSMEARYFAALVPFLNCLRLIIYGLQLIEDKGLVKSVSREGNPRELLRGPLYYVLILILCSILFWRESPIGMISLAMMCGGDGFADIMGRRFGSIKIPYNQQKSLVGSLSMFLFGFLISIGMLYYFSALGYFYLDWALTVERVALVSLVATLVESLPITDIVDDNISVPLSSMVMAFMFFGGKTPH</sequence>
<feature type="transmembrane region" description="Helical" evidence="14">
    <location>
        <begin position="176"/>
        <end position="194"/>
    </location>
</feature>
<name>A0AAP0IY75_9MAGN</name>
<keyword evidence="6 14" id="KW-0812">Transmembrane</keyword>
<keyword evidence="5" id="KW-0808">Transferase</keyword>
<keyword evidence="4" id="KW-0934">Plastid</keyword>
<dbReference type="EC" id="2.7.1.182" evidence="12"/>
<feature type="transmembrane region" description="Helical" evidence="14">
    <location>
        <begin position="135"/>
        <end position="155"/>
    </location>
</feature>
<keyword evidence="8" id="KW-0809">Transit peptide</keyword>
<evidence type="ECO:0000256" key="13">
    <source>
        <dbReference type="ARBA" id="ARBA00048889"/>
    </source>
</evidence>
<evidence type="ECO:0000256" key="6">
    <source>
        <dbReference type="ARBA" id="ARBA00022692"/>
    </source>
</evidence>
<evidence type="ECO:0000256" key="11">
    <source>
        <dbReference type="ARBA" id="ARBA00024015"/>
    </source>
</evidence>
<comment type="caution">
    <text evidence="15">The sequence shown here is derived from an EMBL/GenBank/DDBJ whole genome shotgun (WGS) entry which is preliminary data.</text>
</comment>
<dbReference type="GO" id="GO:0010276">
    <property type="term" value="F:phytol kinase activity"/>
    <property type="evidence" value="ECO:0007669"/>
    <property type="project" value="UniProtKB-EC"/>
</dbReference>
<protein>
    <recommendedName>
        <fullName evidence="12">phytol kinase</fullName>
        <ecNumber evidence="12">2.7.1.182</ecNumber>
    </recommendedName>
</protein>
<evidence type="ECO:0000256" key="4">
    <source>
        <dbReference type="ARBA" id="ARBA00022640"/>
    </source>
</evidence>
<proteinExistence type="inferred from homology"/>
<dbReference type="AlphaFoldDB" id="A0AAP0IY75"/>
<evidence type="ECO:0000313" key="16">
    <source>
        <dbReference type="Proteomes" id="UP001417504"/>
    </source>
</evidence>
<evidence type="ECO:0000256" key="7">
    <source>
        <dbReference type="ARBA" id="ARBA00022777"/>
    </source>
</evidence>